<dbReference type="GO" id="GO:0003676">
    <property type="term" value="F:nucleic acid binding"/>
    <property type="evidence" value="ECO:0007669"/>
    <property type="project" value="InterPro"/>
</dbReference>
<keyword evidence="9" id="KW-0067">ATP-binding</keyword>
<dbReference type="GO" id="GO:0015074">
    <property type="term" value="P:DNA integration"/>
    <property type="evidence" value="ECO:0007669"/>
    <property type="project" value="UniProtKB-KW"/>
</dbReference>
<evidence type="ECO:0000256" key="12">
    <source>
        <dbReference type="ARBA" id="ARBA00022918"/>
    </source>
</evidence>
<dbReference type="GO" id="GO:0008233">
    <property type="term" value="F:peptidase activity"/>
    <property type="evidence" value="ECO:0007669"/>
    <property type="project" value="UniProtKB-KW"/>
</dbReference>
<dbReference type="InterPro" id="IPR001584">
    <property type="entry name" value="Integrase_cat-core"/>
</dbReference>
<keyword evidence="2" id="KW-1188">Viral release from host cell</keyword>
<dbReference type="PROSITE" id="PS50158">
    <property type="entry name" value="ZF_CCHC"/>
    <property type="match status" value="1"/>
</dbReference>
<evidence type="ECO:0000256" key="9">
    <source>
        <dbReference type="ARBA" id="ARBA00022840"/>
    </source>
</evidence>
<keyword evidence="12" id="KW-0695">RNA-directed DNA polymerase</keyword>
<dbReference type="Pfam" id="PF13976">
    <property type="entry name" value="gag_pre-integrs"/>
    <property type="match status" value="1"/>
</dbReference>
<dbReference type="GO" id="GO:0005524">
    <property type="term" value="F:ATP binding"/>
    <property type="evidence" value="ECO:0007669"/>
    <property type="project" value="UniProtKB-KW"/>
</dbReference>
<evidence type="ECO:0000256" key="10">
    <source>
        <dbReference type="ARBA" id="ARBA00022842"/>
    </source>
</evidence>
<evidence type="ECO:0000256" key="16">
    <source>
        <dbReference type="PROSITE-ProRule" id="PRU00047"/>
    </source>
</evidence>
<evidence type="ECO:0000256" key="6">
    <source>
        <dbReference type="ARBA" id="ARBA00022741"/>
    </source>
</evidence>
<protein>
    <submittedName>
        <fullName evidence="19">Copia protein Gag-int-pol protein Copia VLP protein Copia protease</fullName>
    </submittedName>
</protein>
<evidence type="ECO:0000256" key="15">
    <source>
        <dbReference type="ARBA" id="ARBA00023172"/>
    </source>
</evidence>
<dbReference type="PANTHER" id="PTHR42648">
    <property type="entry name" value="TRANSPOSASE, PUTATIVE-RELATED"/>
    <property type="match status" value="1"/>
</dbReference>
<keyword evidence="16" id="KW-0863">Zinc-finger</keyword>
<keyword evidence="13" id="KW-0239">DNA-directed DNA polymerase</keyword>
<feature type="domain" description="CCHC-type" evidence="17">
    <location>
        <begin position="115"/>
        <end position="128"/>
    </location>
</feature>
<keyword evidence="16" id="KW-0862">Zinc</keyword>
<evidence type="ECO:0000256" key="1">
    <source>
        <dbReference type="ARBA" id="ARBA00002180"/>
    </source>
</evidence>
<dbReference type="Pfam" id="PF22936">
    <property type="entry name" value="Pol_BBD"/>
    <property type="match status" value="1"/>
</dbReference>
<evidence type="ECO:0000256" key="11">
    <source>
        <dbReference type="ARBA" id="ARBA00022908"/>
    </source>
</evidence>
<dbReference type="GO" id="GO:0003887">
    <property type="term" value="F:DNA-directed DNA polymerase activity"/>
    <property type="evidence" value="ECO:0007669"/>
    <property type="project" value="UniProtKB-KW"/>
</dbReference>
<keyword evidence="13" id="KW-0548">Nucleotidyltransferase</keyword>
<comment type="function">
    <text evidence="1">The aspartyl protease (PR) mediates the proteolytic cleavages of the Gag and Gag-Pol polyproteins after assembly of the VLP.</text>
</comment>
<evidence type="ECO:0000256" key="5">
    <source>
        <dbReference type="ARBA" id="ARBA00022723"/>
    </source>
</evidence>
<sequence>MYTSLTNLRMAETESVTDYIIRAENIITALRNAGEPLSDGLIVAMILGGLPDSFKPLAVHVTQNENNVTFADFKRRLRVYEESEKMRITGTTDNVMKTLHGRVNTKSHNRKDVTCYKCGTKGHKARTCSRKVWCNHCKSNTHTESICKKKGERDDLRKIAENQEMDKDHLFKAKHSKKEKPAGTKNLKGIMVDTGATSHIINDIRKLINFDSSFQPGSHSVELADRTRCSGIAEKRGTAVIYLLDNAGKQHRAQLRDTLYVPSYPQDIFSVVKATNGGATITFKREDNHLITKDGSRLDIHETGNLYYLPTVEENVDQCNVCHDIQTWHEILGHCNYDDTQKLQGVVRGMGMKGHTKPDKLCEVCTQGKFSQTRNREPDIKAKKPLELVHTDLAGPMPTPTVEGYRYAQSFTDDYSGTILVYFLRSKSDTVKATEKFLADIAPYEEVKCIRSDNGTEFTSRDFQTLLTKNRIRHETSAPYSPHQNGTAERSWRTLYEMSRCLLRESGLTQ</sequence>
<feature type="domain" description="Integrase catalytic" evidence="18">
    <location>
        <begin position="381"/>
        <end position="510"/>
    </location>
</feature>
<reference evidence="19 20" key="1">
    <citation type="submission" date="2019-02" db="EMBL/GenBank/DDBJ databases">
        <title>Opniocepnalus argus genome.</title>
        <authorList>
            <person name="Zhou C."/>
            <person name="Xiao S."/>
        </authorList>
    </citation>
    <scope>NUCLEOTIDE SEQUENCE [LARGE SCALE GENOMIC DNA]</scope>
    <source>
        <strain evidence="19">OARG1902GOOAL</strain>
        <tissue evidence="19">Muscle</tissue>
    </source>
</reference>
<dbReference type="InterPro" id="IPR012337">
    <property type="entry name" value="RNaseH-like_sf"/>
</dbReference>
<evidence type="ECO:0000256" key="14">
    <source>
        <dbReference type="ARBA" id="ARBA00023113"/>
    </source>
</evidence>
<dbReference type="GO" id="GO:0006508">
    <property type="term" value="P:proteolysis"/>
    <property type="evidence" value="ECO:0007669"/>
    <property type="project" value="UniProtKB-KW"/>
</dbReference>
<dbReference type="InterPro" id="IPR036397">
    <property type="entry name" value="RNaseH_sf"/>
</dbReference>
<dbReference type="SUPFAM" id="SSF53098">
    <property type="entry name" value="Ribonuclease H-like"/>
    <property type="match status" value="1"/>
</dbReference>
<dbReference type="GO" id="GO:0008270">
    <property type="term" value="F:zinc ion binding"/>
    <property type="evidence" value="ECO:0007669"/>
    <property type="project" value="UniProtKB-KW"/>
</dbReference>
<dbReference type="PANTHER" id="PTHR42648:SF11">
    <property type="entry name" value="TRANSPOSON TY4-P GAG-POL POLYPROTEIN"/>
    <property type="match status" value="1"/>
</dbReference>
<name>A0A6G1PE43_CHAAH</name>
<keyword evidence="8" id="KW-0378">Hydrolase</keyword>
<keyword evidence="20" id="KW-1185">Reference proteome</keyword>
<dbReference type="GO" id="GO:0003964">
    <property type="term" value="F:RNA-directed DNA polymerase activity"/>
    <property type="evidence" value="ECO:0007669"/>
    <property type="project" value="UniProtKB-KW"/>
</dbReference>
<dbReference type="GO" id="GO:0006310">
    <property type="term" value="P:DNA recombination"/>
    <property type="evidence" value="ECO:0007669"/>
    <property type="project" value="UniProtKB-KW"/>
</dbReference>
<dbReference type="InterPro" id="IPR025724">
    <property type="entry name" value="GAG-pre-integrase_dom"/>
</dbReference>
<keyword evidence="6" id="KW-0547">Nucleotide-binding</keyword>
<keyword evidence="15" id="KW-0233">DNA recombination</keyword>
<reference evidence="20" key="2">
    <citation type="submission" date="2019-02" db="EMBL/GenBank/DDBJ databases">
        <title>Opniocepnalus argus Var Kimnra genome.</title>
        <authorList>
            <person name="Zhou C."/>
            <person name="Xiao S."/>
        </authorList>
    </citation>
    <scope>NUCLEOTIDE SEQUENCE [LARGE SCALE GENOMIC DNA]</scope>
</reference>
<evidence type="ECO:0000256" key="3">
    <source>
        <dbReference type="ARBA" id="ARBA00022670"/>
    </source>
</evidence>
<dbReference type="Proteomes" id="UP000503349">
    <property type="component" value="Chromosome 4"/>
</dbReference>
<dbReference type="PROSITE" id="PS50994">
    <property type="entry name" value="INTEGRASE"/>
    <property type="match status" value="1"/>
</dbReference>
<keyword evidence="13" id="KW-0808">Transferase</keyword>
<organism evidence="19 20">
    <name type="scientific">Channa argus</name>
    <name type="common">Northern snakehead</name>
    <name type="synonym">Ophicephalus argus</name>
    <dbReference type="NCBI Taxonomy" id="215402"/>
    <lineage>
        <taxon>Eukaryota</taxon>
        <taxon>Metazoa</taxon>
        <taxon>Chordata</taxon>
        <taxon>Craniata</taxon>
        <taxon>Vertebrata</taxon>
        <taxon>Euteleostomi</taxon>
        <taxon>Actinopterygii</taxon>
        <taxon>Neopterygii</taxon>
        <taxon>Teleostei</taxon>
        <taxon>Neoteleostei</taxon>
        <taxon>Acanthomorphata</taxon>
        <taxon>Anabantaria</taxon>
        <taxon>Anabantiformes</taxon>
        <taxon>Channoidei</taxon>
        <taxon>Channidae</taxon>
        <taxon>Channa</taxon>
    </lineage>
</organism>
<keyword evidence="14" id="KW-0917">Virion maturation</keyword>
<dbReference type="InterPro" id="IPR036875">
    <property type="entry name" value="Znf_CCHC_sf"/>
</dbReference>
<dbReference type="AlphaFoldDB" id="A0A6G1PE43"/>
<gene>
    <name evidence="19" type="ORF">EXN66_Car003960</name>
</gene>
<evidence type="ECO:0000313" key="19">
    <source>
        <dbReference type="EMBL" id="KAF3688288.1"/>
    </source>
</evidence>
<keyword evidence="10" id="KW-0460">Magnesium</keyword>
<evidence type="ECO:0000259" key="18">
    <source>
        <dbReference type="PROSITE" id="PS50994"/>
    </source>
</evidence>
<dbReference type="EMBL" id="CM015715">
    <property type="protein sequence ID" value="KAF3688288.1"/>
    <property type="molecule type" value="Genomic_DNA"/>
</dbReference>
<evidence type="ECO:0000313" key="20">
    <source>
        <dbReference type="Proteomes" id="UP000503349"/>
    </source>
</evidence>
<keyword evidence="5" id="KW-0479">Metal-binding</keyword>
<proteinExistence type="predicted"/>
<dbReference type="GO" id="GO:0004519">
    <property type="term" value="F:endonuclease activity"/>
    <property type="evidence" value="ECO:0007669"/>
    <property type="project" value="UniProtKB-KW"/>
</dbReference>
<keyword evidence="7" id="KW-0255">Endonuclease</keyword>
<evidence type="ECO:0000256" key="7">
    <source>
        <dbReference type="ARBA" id="ARBA00022759"/>
    </source>
</evidence>
<dbReference type="InterPro" id="IPR054722">
    <property type="entry name" value="PolX-like_BBD"/>
</dbReference>
<evidence type="ECO:0000256" key="2">
    <source>
        <dbReference type="ARBA" id="ARBA00022612"/>
    </source>
</evidence>
<dbReference type="Gene3D" id="4.10.60.10">
    <property type="entry name" value="Zinc finger, CCHC-type"/>
    <property type="match status" value="1"/>
</dbReference>
<keyword evidence="11" id="KW-0229">DNA integration</keyword>
<evidence type="ECO:0000256" key="4">
    <source>
        <dbReference type="ARBA" id="ARBA00022722"/>
    </source>
</evidence>
<evidence type="ECO:0000256" key="8">
    <source>
        <dbReference type="ARBA" id="ARBA00022801"/>
    </source>
</evidence>
<dbReference type="InterPro" id="IPR001878">
    <property type="entry name" value="Znf_CCHC"/>
</dbReference>
<dbReference type="Gene3D" id="3.30.420.10">
    <property type="entry name" value="Ribonuclease H-like superfamily/Ribonuclease H"/>
    <property type="match status" value="1"/>
</dbReference>
<dbReference type="SUPFAM" id="SSF57756">
    <property type="entry name" value="Retrovirus zinc finger-like domains"/>
    <property type="match status" value="1"/>
</dbReference>
<keyword evidence="3 19" id="KW-0645">Protease</keyword>
<dbReference type="InterPro" id="IPR039537">
    <property type="entry name" value="Retrotran_Ty1/copia-like"/>
</dbReference>
<accession>A0A6G1PE43</accession>
<evidence type="ECO:0000259" key="17">
    <source>
        <dbReference type="PROSITE" id="PS50158"/>
    </source>
</evidence>
<evidence type="ECO:0000256" key="13">
    <source>
        <dbReference type="ARBA" id="ARBA00022932"/>
    </source>
</evidence>
<dbReference type="Pfam" id="PF14223">
    <property type="entry name" value="Retrotran_gag_2"/>
    <property type="match status" value="1"/>
</dbReference>
<dbReference type="Pfam" id="PF00665">
    <property type="entry name" value="rve"/>
    <property type="match status" value="1"/>
</dbReference>
<keyword evidence="4" id="KW-0540">Nuclease</keyword>